<dbReference type="OrthoDB" id="6505565at2759"/>
<reference evidence="1 2" key="1">
    <citation type="journal article" date="2019" name="Sci. Rep.">
        <title>Orb-weaving spider Araneus ventricosus genome elucidates the spidroin gene catalogue.</title>
        <authorList>
            <person name="Kono N."/>
            <person name="Nakamura H."/>
            <person name="Ohtoshi R."/>
            <person name="Moran D.A.P."/>
            <person name="Shinohara A."/>
            <person name="Yoshida Y."/>
            <person name="Fujiwara M."/>
            <person name="Mori M."/>
            <person name="Tomita M."/>
            <person name="Arakawa K."/>
        </authorList>
    </citation>
    <scope>NUCLEOTIDE SEQUENCE [LARGE SCALE GENOMIC DNA]</scope>
</reference>
<gene>
    <name evidence="1" type="ORF">AVEN_16163_1</name>
</gene>
<comment type="caution">
    <text evidence="1">The sequence shown here is derived from an EMBL/GenBank/DDBJ whole genome shotgun (WGS) entry which is preliminary data.</text>
</comment>
<name>A0A4Y2L0S8_ARAVE</name>
<dbReference type="EMBL" id="BGPR01005231">
    <property type="protein sequence ID" value="GBN08132.1"/>
    <property type="molecule type" value="Genomic_DNA"/>
</dbReference>
<proteinExistence type="predicted"/>
<dbReference type="Proteomes" id="UP000499080">
    <property type="component" value="Unassembled WGS sequence"/>
</dbReference>
<evidence type="ECO:0000313" key="1">
    <source>
        <dbReference type="EMBL" id="GBN08132.1"/>
    </source>
</evidence>
<protein>
    <recommendedName>
        <fullName evidence="3">CCHC-type domain-containing protein</fullName>
    </recommendedName>
</protein>
<sequence length="149" mass="17197">MLQLCPKHDVQYPVSCPHTSQRSHICIQDSKKPVSCSLLSILVEEDGFEKDGFRVRFTEFIGIRQCRTCGAFGHTAKYCDDRDNPQICGNCSMLKTENHSYGVPKCKNCIMANEKLKRNWHTIHSVFYKGCESYLRQRDILVKRTNYGN</sequence>
<accession>A0A4Y2L0S8</accession>
<evidence type="ECO:0008006" key="3">
    <source>
        <dbReference type="Google" id="ProtNLM"/>
    </source>
</evidence>
<evidence type="ECO:0000313" key="2">
    <source>
        <dbReference type="Proteomes" id="UP000499080"/>
    </source>
</evidence>
<keyword evidence="2" id="KW-1185">Reference proteome</keyword>
<organism evidence="1 2">
    <name type="scientific">Araneus ventricosus</name>
    <name type="common">Orbweaver spider</name>
    <name type="synonym">Epeira ventricosa</name>
    <dbReference type="NCBI Taxonomy" id="182803"/>
    <lineage>
        <taxon>Eukaryota</taxon>
        <taxon>Metazoa</taxon>
        <taxon>Ecdysozoa</taxon>
        <taxon>Arthropoda</taxon>
        <taxon>Chelicerata</taxon>
        <taxon>Arachnida</taxon>
        <taxon>Araneae</taxon>
        <taxon>Araneomorphae</taxon>
        <taxon>Entelegynae</taxon>
        <taxon>Araneoidea</taxon>
        <taxon>Araneidae</taxon>
        <taxon>Araneus</taxon>
    </lineage>
</organism>
<dbReference type="AlphaFoldDB" id="A0A4Y2L0S8"/>